<dbReference type="CDD" id="cd22319">
    <property type="entry name" value="DpnI-like"/>
    <property type="match status" value="1"/>
</dbReference>
<name>A0A4Z0VXL0_9BACT</name>
<keyword evidence="2" id="KW-0255">Endonuclease</keyword>
<dbReference type="Pfam" id="PF06044">
    <property type="entry name" value="DpnI"/>
    <property type="match status" value="1"/>
</dbReference>
<accession>A0A4Z0VXL0</accession>
<keyword evidence="2" id="KW-0378">Hydrolase</keyword>
<dbReference type="Proteomes" id="UP000297288">
    <property type="component" value="Unassembled WGS sequence"/>
</dbReference>
<comment type="caution">
    <text evidence="2">The sequence shown here is derived from an EMBL/GenBank/DDBJ whole genome shotgun (WGS) entry which is preliminary data.</text>
</comment>
<dbReference type="InterPro" id="IPR041368">
    <property type="entry name" value="DRP_C"/>
</dbReference>
<keyword evidence="2" id="KW-0540">Nuclease</keyword>
<feature type="non-terminal residue" evidence="2">
    <location>
        <position position="223"/>
    </location>
</feature>
<dbReference type="EMBL" id="SRME01000011">
    <property type="protein sequence ID" value="TGG86645.1"/>
    <property type="molecule type" value="Genomic_DNA"/>
</dbReference>
<protein>
    <submittedName>
        <fullName evidence="2">Restriction endonuclease</fullName>
    </submittedName>
</protein>
<dbReference type="InterPro" id="IPR043025">
    <property type="entry name" value="DRP_PD-(D/E)XK_dom"/>
</dbReference>
<dbReference type="OrthoDB" id="1664032at2"/>
<dbReference type="GO" id="GO:0004519">
    <property type="term" value="F:endonuclease activity"/>
    <property type="evidence" value="ECO:0007669"/>
    <property type="project" value="UniProtKB-KW"/>
</dbReference>
<evidence type="ECO:0000259" key="1">
    <source>
        <dbReference type="Pfam" id="PF17726"/>
    </source>
</evidence>
<organism evidence="2 3">
    <name type="scientific">Geotoga petraea</name>
    <dbReference type="NCBI Taxonomy" id="28234"/>
    <lineage>
        <taxon>Bacteria</taxon>
        <taxon>Thermotogati</taxon>
        <taxon>Thermotogota</taxon>
        <taxon>Thermotogae</taxon>
        <taxon>Petrotogales</taxon>
        <taxon>Petrotogaceae</taxon>
        <taxon>Geotoga</taxon>
    </lineage>
</organism>
<dbReference type="Gene3D" id="1.10.10.10">
    <property type="entry name" value="Winged helix-like DNA-binding domain superfamily/Winged helix DNA-binding domain"/>
    <property type="match status" value="1"/>
</dbReference>
<proteinExistence type="predicted"/>
<evidence type="ECO:0000313" key="3">
    <source>
        <dbReference type="Proteomes" id="UP000297288"/>
    </source>
</evidence>
<evidence type="ECO:0000313" key="2">
    <source>
        <dbReference type="EMBL" id="TGG86645.1"/>
    </source>
</evidence>
<dbReference type="Pfam" id="PF17726">
    <property type="entry name" value="DpnI_C"/>
    <property type="match status" value="1"/>
</dbReference>
<reference evidence="2 3" key="1">
    <citation type="submission" date="2019-04" db="EMBL/GenBank/DDBJ databases">
        <title>Draft genome sequence data and analysis of a Fermenting Bacterium, Geotoga petraea strain HO-Geo1, isolated from heavy-oil petroleum reservoir in Russia.</title>
        <authorList>
            <person name="Grouzdev D.S."/>
            <person name="Semenova E.M."/>
            <person name="Sokolova D.S."/>
            <person name="Tourova T.P."/>
            <person name="Poltaraus A.B."/>
            <person name="Nazina T.N."/>
        </authorList>
    </citation>
    <scope>NUCLEOTIDE SEQUENCE [LARGE SCALE GENOMIC DNA]</scope>
    <source>
        <strain evidence="2 3">HO-Geo1</strain>
    </source>
</reference>
<feature type="domain" description="Dam-replacing protein HTH" evidence="1">
    <location>
        <begin position="194"/>
        <end position="223"/>
    </location>
</feature>
<dbReference type="InterPro" id="IPR010324">
    <property type="entry name" value="DRP"/>
</dbReference>
<gene>
    <name evidence="2" type="ORF">E4650_10045</name>
</gene>
<dbReference type="AlphaFoldDB" id="A0A4Z0VXL0"/>
<dbReference type="InterPro" id="IPR036388">
    <property type="entry name" value="WH-like_DNA-bd_sf"/>
</dbReference>
<sequence>MFLHLEESMINKLDLSIAKNYKSKSQITRVITEKWVQKNIFCPNCGNNLKKYENNRPVADFFCDICKEDYELKAKKGQSEGEKIIDGSYSTMIDRITSINNPNFFFLIYNKNYIINNFFGVSKDIFVPEIIEKRKPLSSNARRKGWVGCNILISEIPKFSKIYYIKNSTKIENSAVKEQWQKTNFSNIMNDLKKRSWIYDILYCIDKINKNEFSLRDIYNFES</sequence>
<dbReference type="Gene3D" id="3.40.210.30">
    <property type="entry name" value="Dam replacing family, catalytic PD-(D/E)XK domain"/>
    <property type="match status" value="1"/>
</dbReference>